<feature type="compositionally biased region" description="Basic and acidic residues" evidence="1">
    <location>
        <begin position="174"/>
        <end position="185"/>
    </location>
</feature>
<feature type="region of interest" description="Disordered" evidence="1">
    <location>
        <begin position="420"/>
        <end position="466"/>
    </location>
</feature>
<feature type="region of interest" description="Disordered" evidence="1">
    <location>
        <begin position="155"/>
        <end position="191"/>
    </location>
</feature>
<feature type="compositionally biased region" description="Basic and acidic residues" evidence="1">
    <location>
        <begin position="16"/>
        <end position="28"/>
    </location>
</feature>
<name>A0A9P1MV81_9PELO</name>
<accession>A0A9P1MV81</accession>
<evidence type="ECO:0000313" key="2">
    <source>
        <dbReference type="EMBL" id="CAI5441444.1"/>
    </source>
</evidence>
<feature type="compositionally biased region" description="Polar residues" evidence="1">
    <location>
        <begin position="162"/>
        <end position="173"/>
    </location>
</feature>
<evidence type="ECO:0000313" key="3">
    <source>
        <dbReference type="Proteomes" id="UP001152747"/>
    </source>
</evidence>
<organism evidence="2 3">
    <name type="scientific">Caenorhabditis angaria</name>
    <dbReference type="NCBI Taxonomy" id="860376"/>
    <lineage>
        <taxon>Eukaryota</taxon>
        <taxon>Metazoa</taxon>
        <taxon>Ecdysozoa</taxon>
        <taxon>Nematoda</taxon>
        <taxon>Chromadorea</taxon>
        <taxon>Rhabditida</taxon>
        <taxon>Rhabditina</taxon>
        <taxon>Rhabditomorpha</taxon>
        <taxon>Rhabditoidea</taxon>
        <taxon>Rhabditidae</taxon>
        <taxon>Peloderinae</taxon>
        <taxon>Caenorhabditis</taxon>
    </lineage>
</organism>
<dbReference type="EMBL" id="CANHGI010000002">
    <property type="protein sequence ID" value="CAI5441444.1"/>
    <property type="molecule type" value="Genomic_DNA"/>
</dbReference>
<proteinExistence type="predicted"/>
<dbReference type="AlphaFoldDB" id="A0A9P1MV81"/>
<feature type="compositionally biased region" description="Basic and acidic residues" evidence="1">
    <location>
        <begin position="67"/>
        <end position="96"/>
    </location>
</feature>
<sequence>MDERSWRNSTNSWKQKSADSWRGKESWHSNKPFYNDFRGGGIRGGFRGGFRGRGRGRGRSSIAVPILRDKKDDEKRVEEEQLEKDDIHEEDPNMDDMVKKQLELLKNKEDNYEQDEYDDDYFEEPVVKKTIEEIVDTSARPVFLARDPRYEKLLEDAKSAEGTKTSKNGNDKSFSNDRRNRRDRNASTSWTNSYQQRVALLKQTVESDIAQSQYSQASNVQKYQDVLRKMDDKTRPGPSVVPFNGPIPSNPFNGPVHQDIQTSRNQTMGITNAPIPYNGPIDMTFANQVTPFDDLNTRRSKMQAPSLIDPLASSKRSSRFDKPPQVGVPFNGPIGPFNGPVPTAGVSFGPVNPASNPIPESSSSRYNEPISNYQQTTSFNSPIPQQQYGISPFGVSTGQTQGFYGSDTPGPSGFFFTDSISQRPNYRGATRKRKTEPLVLPKSDPKPLYAALTGQLNNDEQDSDEDDEAIAKLREIMQFSKSK</sequence>
<keyword evidence="3" id="KW-1185">Reference proteome</keyword>
<feature type="compositionally biased region" description="Gly residues" evidence="1">
    <location>
        <begin position="38"/>
        <end position="49"/>
    </location>
</feature>
<comment type="caution">
    <text evidence="2">The sequence shown here is derived from an EMBL/GenBank/DDBJ whole genome shotgun (WGS) entry which is preliminary data.</text>
</comment>
<reference evidence="2" key="1">
    <citation type="submission" date="2022-11" db="EMBL/GenBank/DDBJ databases">
        <authorList>
            <person name="Kikuchi T."/>
        </authorList>
    </citation>
    <scope>NUCLEOTIDE SEQUENCE</scope>
    <source>
        <strain evidence="2">PS1010</strain>
    </source>
</reference>
<evidence type="ECO:0000256" key="1">
    <source>
        <dbReference type="SAM" id="MobiDB-lite"/>
    </source>
</evidence>
<feature type="region of interest" description="Disordered" evidence="1">
    <location>
        <begin position="1"/>
        <end position="96"/>
    </location>
</feature>
<protein>
    <submittedName>
        <fullName evidence="2">Uncharacterized protein</fullName>
    </submittedName>
</protein>
<dbReference type="Proteomes" id="UP001152747">
    <property type="component" value="Unassembled WGS sequence"/>
</dbReference>
<gene>
    <name evidence="2" type="ORF">CAMP_LOCUS4081</name>
</gene>